<dbReference type="Pfam" id="PF24769">
    <property type="entry name" value="At2g29880_C"/>
    <property type="match status" value="1"/>
</dbReference>
<evidence type="ECO:0000259" key="4">
    <source>
        <dbReference type="Pfam" id="PF24769"/>
    </source>
</evidence>
<keyword evidence="6" id="KW-1185">Reference proteome</keyword>
<evidence type="ECO:0000259" key="3">
    <source>
        <dbReference type="Pfam" id="PF12776"/>
    </source>
</evidence>
<dbReference type="OMA" id="FAKVMDC"/>
<protein>
    <submittedName>
        <fullName evidence="5">BnaC02g11660D protein</fullName>
    </submittedName>
</protein>
<dbReference type="AlphaFoldDB" id="A0A078HY27"/>
<dbReference type="InterPro" id="IPR024752">
    <property type="entry name" value="Myb/SANT-like_dom"/>
</dbReference>
<dbReference type="EMBL" id="LK032519">
    <property type="protein sequence ID" value="CDY42249.1"/>
    <property type="molecule type" value="Genomic_DNA"/>
</dbReference>
<feature type="region of interest" description="Disordered" evidence="2">
    <location>
        <begin position="147"/>
        <end position="175"/>
    </location>
</feature>
<dbReference type="InterPro" id="IPR056253">
    <property type="entry name" value="At2g29880-like_C"/>
</dbReference>
<evidence type="ECO:0000256" key="1">
    <source>
        <dbReference type="SAM" id="Coils"/>
    </source>
</evidence>
<dbReference type="Proteomes" id="UP000028999">
    <property type="component" value="Unassembled WGS sequence"/>
</dbReference>
<dbReference type="PANTHER" id="PTHR47864:SF10">
    <property type="entry name" value="MYB_SANT-LIKE DNA-BINDING DOMAIN PROTEIN"/>
    <property type="match status" value="1"/>
</dbReference>
<organism evidence="5 6">
    <name type="scientific">Brassica napus</name>
    <name type="common">Rape</name>
    <dbReference type="NCBI Taxonomy" id="3708"/>
    <lineage>
        <taxon>Eukaryota</taxon>
        <taxon>Viridiplantae</taxon>
        <taxon>Streptophyta</taxon>
        <taxon>Embryophyta</taxon>
        <taxon>Tracheophyta</taxon>
        <taxon>Spermatophyta</taxon>
        <taxon>Magnoliopsida</taxon>
        <taxon>eudicotyledons</taxon>
        <taxon>Gunneridae</taxon>
        <taxon>Pentapetalae</taxon>
        <taxon>rosids</taxon>
        <taxon>malvids</taxon>
        <taxon>Brassicales</taxon>
        <taxon>Brassicaceae</taxon>
        <taxon>Brassiceae</taxon>
        <taxon>Brassica</taxon>
    </lineage>
</organism>
<keyword evidence="1" id="KW-0175">Coiled coil</keyword>
<evidence type="ECO:0000313" key="5">
    <source>
        <dbReference type="EMBL" id="CDY42249.1"/>
    </source>
</evidence>
<feature type="domain" description="At2g29880-like C-terminal" evidence="4">
    <location>
        <begin position="230"/>
        <end position="247"/>
    </location>
</feature>
<dbReference type="PaxDb" id="3708-A0A078HY27"/>
<dbReference type="InterPro" id="IPR055314">
    <property type="entry name" value="At2g29880-like"/>
</dbReference>
<feature type="domain" description="Myb/SANT-like" evidence="3">
    <location>
        <begin position="15"/>
        <end position="91"/>
    </location>
</feature>
<evidence type="ECO:0000256" key="2">
    <source>
        <dbReference type="SAM" id="MobiDB-lite"/>
    </source>
</evidence>
<gene>
    <name evidence="5" type="primary">BnaC02g11660D</name>
    <name evidence="5" type="ORF">GSBRNA2T00074482001</name>
</gene>
<proteinExistence type="predicted"/>
<dbReference type="Gramene" id="CDY42249">
    <property type="protein sequence ID" value="CDY42249"/>
    <property type="gene ID" value="GSBRNA2T00074482001"/>
</dbReference>
<evidence type="ECO:0000313" key="6">
    <source>
        <dbReference type="Proteomes" id="UP000028999"/>
    </source>
</evidence>
<accession>A0A078HY27</accession>
<feature type="coiled-coil region" evidence="1">
    <location>
        <begin position="197"/>
        <end position="224"/>
    </location>
</feature>
<reference evidence="5 6" key="1">
    <citation type="journal article" date="2014" name="Science">
        <title>Plant genetics. Early allopolyploid evolution in the post-Neolithic Brassica napus oilseed genome.</title>
        <authorList>
            <person name="Chalhoub B."/>
            <person name="Denoeud F."/>
            <person name="Liu S."/>
            <person name="Parkin I.A."/>
            <person name="Tang H."/>
            <person name="Wang X."/>
            <person name="Chiquet J."/>
            <person name="Belcram H."/>
            <person name="Tong C."/>
            <person name="Samans B."/>
            <person name="Correa M."/>
            <person name="Da Silva C."/>
            <person name="Just J."/>
            <person name="Falentin C."/>
            <person name="Koh C.S."/>
            <person name="Le Clainche I."/>
            <person name="Bernard M."/>
            <person name="Bento P."/>
            <person name="Noel B."/>
            <person name="Labadie K."/>
            <person name="Alberti A."/>
            <person name="Charles M."/>
            <person name="Arnaud D."/>
            <person name="Guo H."/>
            <person name="Daviaud C."/>
            <person name="Alamery S."/>
            <person name="Jabbari K."/>
            <person name="Zhao M."/>
            <person name="Edger P.P."/>
            <person name="Chelaifa H."/>
            <person name="Tack D."/>
            <person name="Lassalle G."/>
            <person name="Mestiri I."/>
            <person name="Schnel N."/>
            <person name="Le Paslier M.C."/>
            <person name="Fan G."/>
            <person name="Renault V."/>
            <person name="Bayer P.E."/>
            <person name="Golicz A.A."/>
            <person name="Manoli S."/>
            <person name="Lee T.H."/>
            <person name="Thi V.H."/>
            <person name="Chalabi S."/>
            <person name="Hu Q."/>
            <person name="Fan C."/>
            <person name="Tollenaere R."/>
            <person name="Lu Y."/>
            <person name="Battail C."/>
            <person name="Shen J."/>
            <person name="Sidebottom C.H."/>
            <person name="Wang X."/>
            <person name="Canaguier A."/>
            <person name="Chauveau A."/>
            <person name="Berard A."/>
            <person name="Deniot G."/>
            <person name="Guan M."/>
            <person name="Liu Z."/>
            <person name="Sun F."/>
            <person name="Lim Y.P."/>
            <person name="Lyons E."/>
            <person name="Town C.D."/>
            <person name="Bancroft I."/>
            <person name="Wang X."/>
            <person name="Meng J."/>
            <person name="Ma J."/>
            <person name="Pires J.C."/>
            <person name="King G.J."/>
            <person name="Brunel D."/>
            <person name="Delourme R."/>
            <person name="Renard M."/>
            <person name="Aury J.M."/>
            <person name="Adams K.L."/>
            <person name="Batley J."/>
            <person name="Snowdon R.J."/>
            <person name="Tost J."/>
            <person name="Edwards D."/>
            <person name="Zhou Y."/>
            <person name="Hua W."/>
            <person name="Sharpe A.G."/>
            <person name="Paterson A.H."/>
            <person name="Guan C."/>
            <person name="Wincker P."/>
        </authorList>
    </citation>
    <scope>NUCLEOTIDE SEQUENCE [LARGE SCALE GENOMIC DNA]</scope>
    <source>
        <strain evidence="6">cv. Darmor-bzh</strain>
    </source>
</reference>
<dbReference type="PANTHER" id="PTHR47864">
    <property type="entry name" value="TRANSMEMBRANE PROTEIN"/>
    <property type="match status" value="1"/>
</dbReference>
<dbReference type="Pfam" id="PF12776">
    <property type="entry name" value="Myb_DNA-bind_3"/>
    <property type="match status" value="1"/>
</dbReference>
<name>A0A078HY27_BRANA</name>
<sequence length="289" mass="33560">MEDSQKNKEKGGYSQWGPEETKLLIDLLVDAIHRNWRDANGLINKFTMEQNFLPVLNEKIGCQKEHKHYLNEVWDEYLKKHPTHKHLRYDSVEKYEDLQIIFGNGVATGGFAIGMGDSTDARTFRVEDISQTRENINLHQSSDEVFELSSQQPSTECEKLHPRKMSRREADTNADKLKNDQDDSMIIVSNKILSVIQQREEIQQREAEKRAEKLKREAEEKEADRKKNSIWETMKEIPNLDNHTRFKFGISLCVTFYVRKTTIDADVTKRTTFGSVTTGDFAKVMDCVL</sequence>